<dbReference type="GO" id="GO:0005634">
    <property type="term" value="C:nucleus"/>
    <property type="evidence" value="ECO:0007669"/>
    <property type="project" value="TreeGrafter"/>
</dbReference>
<dbReference type="GO" id="GO:0061630">
    <property type="term" value="F:ubiquitin protein ligase activity"/>
    <property type="evidence" value="ECO:0007669"/>
    <property type="project" value="TreeGrafter"/>
</dbReference>
<dbReference type="Pfam" id="PF13639">
    <property type="entry name" value="zf-RING_2"/>
    <property type="match status" value="1"/>
</dbReference>
<evidence type="ECO:0000313" key="6">
    <source>
        <dbReference type="Proteomes" id="UP000035642"/>
    </source>
</evidence>
<keyword evidence="1 3" id="KW-0863">Zinc-finger</keyword>
<evidence type="ECO:0000256" key="3">
    <source>
        <dbReference type="PROSITE-ProRule" id="PRU00175"/>
    </source>
</evidence>
<evidence type="ECO:0000256" key="2">
    <source>
        <dbReference type="ARBA" id="ARBA00022833"/>
    </source>
</evidence>
<feature type="domain" description="RING-type" evidence="5">
    <location>
        <begin position="8"/>
        <end position="48"/>
    </location>
</feature>
<dbReference type="GO" id="GO:0090734">
    <property type="term" value="C:site of DNA damage"/>
    <property type="evidence" value="ECO:0007669"/>
    <property type="project" value="TreeGrafter"/>
</dbReference>
<dbReference type="Gene3D" id="3.30.40.10">
    <property type="entry name" value="Zinc/RING finger domain, C3HC4 (zinc finger)"/>
    <property type="match status" value="1"/>
</dbReference>
<accession>A0A0K0DHR2</accession>
<dbReference type="InterPro" id="IPR001841">
    <property type="entry name" value="Znf_RING"/>
</dbReference>
<dbReference type="InterPro" id="IPR052639">
    <property type="entry name" value="TRAIP_ubiq-protein_ligase"/>
</dbReference>
<sequence>MSVGRGRCVICTSMFFSHDIAALHCGHTFHYVCISKWVQRSKTCPICRIRTAEKQIIQHLYFDSADELGVTQLGHADAAQIEALYVALEKEKSTALEAQEEVLKLRDSVASLQAKAQSLSNKLDSEKKRVLEKISSLEARNDQLEMIYKFITTGKDDSALDKYVADSGGVDVGQFLNILRKQLNEARKLQERLTNDLRIERELVRALKKKECKLKNIVKVLHQELKDVRIASHMDASAPFNPRLSSLVLEQSPPKRSSLGFNESLEFDANVLCSALRTRSNGEPVLKKISSKTVCQPLLFNSSDDENDFDLLGADSSFQHPVLDSISNPEVPKSMRERVLKNSENSLSTGLGGAQRPADMALADLELRILGSLQCLPIPIPCNAYYLTILRLYLGLA</sequence>
<organism evidence="6 7">
    <name type="scientific">Angiostrongylus cantonensis</name>
    <name type="common">Rat lungworm</name>
    <dbReference type="NCBI Taxonomy" id="6313"/>
    <lineage>
        <taxon>Eukaryota</taxon>
        <taxon>Metazoa</taxon>
        <taxon>Ecdysozoa</taxon>
        <taxon>Nematoda</taxon>
        <taxon>Chromadorea</taxon>
        <taxon>Rhabditida</taxon>
        <taxon>Rhabditina</taxon>
        <taxon>Rhabditomorpha</taxon>
        <taxon>Strongyloidea</taxon>
        <taxon>Metastrongylidae</taxon>
        <taxon>Angiostrongylus</taxon>
    </lineage>
</organism>
<keyword evidence="4" id="KW-0175">Coiled coil</keyword>
<keyword evidence="2" id="KW-0862">Zinc</keyword>
<dbReference type="SMART" id="SM00184">
    <property type="entry name" value="RING"/>
    <property type="match status" value="1"/>
</dbReference>
<keyword evidence="6" id="KW-1185">Reference proteome</keyword>
<evidence type="ECO:0000259" key="5">
    <source>
        <dbReference type="PROSITE" id="PS50089"/>
    </source>
</evidence>
<feature type="coiled-coil region" evidence="4">
    <location>
        <begin position="176"/>
        <end position="210"/>
    </location>
</feature>
<feature type="coiled-coil region" evidence="4">
    <location>
        <begin position="88"/>
        <end position="147"/>
    </location>
</feature>
<dbReference type="GO" id="GO:0016567">
    <property type="term" value="P:protein ubiquitination"/>
    <property type="evidence" value="ECO:0007669"/>
    <property type="project" value="TreeGrafter"/>
</dbReference>
<keyword evidence="1 3" id="KW-0479">Metal-binding</keyword>
<dbReference type="STRING" id="6313.A0A0K0DHR2"/>
<dbReference type="PANTHER" id="PTHR46569:SF1">
    <property type="entry name" value="E3 UBIQUITIN-PROTEIN LIGASE RFWD3-RELATED"/>
    <property type="match status" value="1"/>
</dbReference>
<evidence type="ECO:0000313" key="7">
    <source>
        <dbReference type="WBParaSite" id="ACAC_0001076001-mRNA-1"/>
    </source>
</evidence>
<dbReference type="WBParaSite" id="ACAC_0001076001-mRNA-1">
    <property type="protein sequence ID" value="ACAC_0001076001-mRNA-1"/>
    <property type="gene ID" value="ACAC_0001076001"/>
</dbReference>
<evidence type="ECO:0000256" key="4">
    <source>
        <dbReference type="SAM" id="Coils"/>
    </source>
</evidence>
<dbReference type="GO" id="GO:0008270">
    <property type="term" value="F:zinc ion binding"/>
    <property type="evidence" value="ECO:0007669"/>
    <property type="project" value="UniProtKB-KW"/>
</dbReference>
<dbReference type="Proteomes" id="UP000035642">
    <property type="component" value="Unassembled WGS sequence"/>
</dbReference>
<dbReference type="GO" id="GO:0031297">
    <property type="term" value="P:replication fork processing"/>
    <property type="evidence" value="ECO:0007669"/>
    <property type="project" value="TreeGrafter"/>
</dbReference>
<dbReference type="PROSITE" id="PS50089">
    <property type="entry name" value="ZF_RING_2"/>
    <property type="match status" value="1"/>
</dbReference>
<name>A0A0K0DHR2_ANGCA</name>
<dbReference type="InterPro" id="IPR013083">
    <property type="entry name" value="Znf_RING/FYVE/PHD"/>
</dbReference>
<dbReference type="PANTHER" id="PTHR46569">
    <property type="entry name" value="E3 UBIQUITIN-PROTEIN LIGASE TRAIP"/>
    <property type="match status" value="1"/>
</dbReference>
<reference evidence="7" key="2">
    <citation type="submission" date="2017-02" db="UniProtKB">
        <authorList>
            <consortium name="WormBaseParasite"/>
        </authorList>
    </citation>
    <scope>IDENTIFICATION</scope>
</reference>
<evidence type="ECO:0000256" key="1">
    <source>
        <dbReference type="ARBA" id="ARBA00022771"/>
    </source>
</evidence>
<protein>
    <submittedName>
        <fullName evidence="7">RING-type domain-containing protein</fullName>
    </submittedName>
</protein>
<proteinExistence type="predicted"/>
<dbReference type="SUPFAM" id="SSF57850">
    <property type="entry name" value="RING/U-box"/>
    <property type="match status" value="1"/>
</dbReference>
<reference evidence="6" key="1">
    <citation type="submission" date="2012-09" db="EMBL/GenBank/DDBJ databases">
        <authorList>
            <person name="Martin A.A."/>
        </authorList>
    </citation>
    <scope>NUCLEOTIDE SEQUENCE</scope>
</reference>
<dbReference type="AlphaFoldDB" id="A0A0K0DHR2"/>